<evidence type="ECO:0008006" key="3">
    <source>
        <dbReference type="Google" id="ProtNLM"/>
    </source>
</evidence>
<evidence type="ECO:0000313" key="2">
    <source>
        <dbReference type="Proteomes" id="UP000245055"/>
    </source>
</evidence>
<dbReference type="InterPro" id="IPR006530">
    <property type="entry name" value="YD"/>
</dbReference>
<feature type="non-terminal residue" evidence="1">
    <location>
        <position position="32"/>
    </location>
</feature>
<dbReference type="InterPro" id="IPR031325">
    <property type="entry name" value="RHS_repeat"/>
</dbReference>
<accession>A0AAX1C2Q9</accession>
<dbReference type="AlphaFoldDB" id="A0AAX1C2Q9"/>
<comment type="caution">
    <text evidence="1">The sequence shown here is derived from an EMBL/GenBank/DDBJ whole genome shotgun (WGS) entry which is preliminary data.</text>
</comment>
<gene>
    <name evidence="1" type="ORF">DF213_16655</name>
</gene>
<organism evidence="1 2">
    <name type="scientific">Dickeya dianthicola</name>
    <dbReference type="NCBI Taxonomy" id="204039"/>
    <lineage>
        <taxon>Bacteria</taxon>
        <taxon>Pseudomonadati</taxon>
        <taxon>Pseudomonadota</taxon>
        <taxon>Gammaproteobacteria</taxon>
        <taxon>Enterobacterales</taxon>
        <taxon>Pectobacteriaceae</taxon>
        <taxon>Dickeya</taxon>
    </lineage>
</organism>
<dbReference type="EMBL" id="QESZ01000026">
    <property type="protein sequence ID" value="PWD71019.1"/>
    <property type="molecule type" value="Genomic_DNA"/>
</dbReference>
<proteinExistence type="predicted"/>
<protein>
    <recommendedName>
        <fullName evidence="3">YD repeat-containing protein</fullName>
    </recommendedName>
</protein>
<reference evidence="1 2" key="1">
    <citation type="submission" date="2018-05" db="EMBL/GenBank/DDBJ databases">
        <title>Genomic diversity of pathogens causing Blackleg of Potato in Pakistan.</title>
        <authorList>
            <person name="Sarfraz S."/>
            <person name="Riaz K."/>
            <person name="Oulghazi S."/>
            <person name="Cigna J."/>
            <person name="Sahi S.T."/>
            <person name="Khan S.H."/>
            <person name="Hameed A."/>
            <person name="Faure D."/>
        </authorList>
    </citation>
    <scope>NUCLEOTIDE SEQUENCE [LARGE SCALE GENOMIC DNA]</scope>
    <source>
        <strain evidence="1 2">SS70</strain>
    </source>
</reference>
<name>A0AAX1C2Q9_9GAMM</name>
<dbReference type="Proteomes" id="UP000245055">
    <property type="component" value="Unassembled WGS sequence"/>
</dbReference>
<sequence>MQVVDTPSGERWLYRYDPFGRRVGKRCDQKAE</sequence>
<evidence type="ECO:0000313" key="1">
    <source>
        <dbReference type="EMBL" id="PWD71019.1"/>
    </source>
</evidence>
<dbReference type="Pfam" id="PF05593">
    <property type="entry name" value="RHS_repeat"/>
    <property type="match status" value="1"/>
</dbReference>
<dbReference type="NCBIfam" id="TIGR01643">
    <property type="entry name" value="YD_repeat_2x"/>
    <property type="match status" value="1"/>
</dbReference>